<dbReference type="InterPro" id="IPR026325">
    <property type="entry name" value="DUF932"/>
</dbReference>
<dbReference type="AlphaFoldDB" id="A9HST1"/>
<dbReference type="Pfam" id="PF06067">
    <property type="entry name" value="DUF932"/>
    <property type="match status" value="1"/>
</dbReference>
<evidence type="ECO:0000313" key="1">
    <source>
        <dbReference type="EMBL" id="CAP57830.1"/>
    </source>
</evidence>
<sequence length="282" mass="31820">MSFLSRVSAHRHAQPLTDEQLQRLAPSIFAEAKHESRSDRYTYIPTIEVVRGLRSEGFFPVMARQGNSRIPGKAEYTKHLIRFRHMDHGPMYENLGDLYPEVALLNSHDGTSAYKIIAAMMRLACENGMVVQDARLAEISVPHKGTVTDKVIEGSYTVLDESRKALEIAGEWSGKTLTERQQKGFAEAVHIAKYGDDAERMPFTPESYLRTRRAADQGADLWRVANRVQESAIRGGMTGFRWDEDGRNRKRVTARPVKSIDGDIKLNKAVWHLAQMLSDHAA</sequence>
<dbReference type="EMBL" id="AM889287">
    <property type="protein sequence ID" value="CAP57830.1"/>
    <property type="molecule type" value="Genomic_DNA"/>
</dbReference>
<dbReference type="RefSeq" id="WP_012222205.1">
    <property type="nucleotide sequence ID" value="NC_010124.1"/>
</dbReference>
<gene>
    <name evidence="1" type="ordered locus">GDI3866</name>
</gene>
<organism evidence="1 2">
    <name type="scientific">Gluconacetobacter diazotrophicus (strain ATCC 49037 / DSM 5601 / CCUG 37298 / CIP 103539 / LMG 7603 / PAl5)</name>
    <dbReference type="NCBI Taxonomy" id="272568"/>
    <lineage>
        <taxon>Bacteria</taxon>
        <taxon>Pseudomonadati</taxon>
        <taxon>Pseudomonadota</taxon>
        <taxon>Alphaproteobacteria</taxon>
        <taxon>Acetobacterales</taxon>
        <taxon>Acetobacteraceae</taxon>
        <taxon>Gluconacetobacter</taxon>
    </lineage>
</organism>
<dbReference type="KEGG" id="gdi:GDI3866"/>
<reference evidence="2" key="1">
    <citation type="journal article" date="2009" name="BMC Genomics">
        <title>Complete genome sequence of the sugarcane nitrogen-fixing endophyte Gluconacetobacter diazotrophicus Pal5.</title>
        <authorList>
            <person name="Bertalan M."/>
            <person name="Albano R."/>
            <person name="Padua V."/>
            <person name="Rouws L."/>
            <person name="Rojas C."/>
            <person name="Hemerly A."/>
            <person name="Teixeira K."/>
            <person name="Schwab S."/>
            <person name="Araujo J."/>
            <person name="Oliveira A."/>
            <person name="Franca L."/>
            <person name="Magalhaes V."/>
            <person name="Alqueres S."/>
            <person name="Cardoso A."/>
            <person name="Almeida W."/>
            <person name="Loureiro M.M."/>
            <person name="Nogueira E."/>
            <person name="Cidade D."/>
            <person name="Oliveira D."/>
            <person name="Simao T."/>
            <person name="Macedo J."/>
            <person name="Valadao A."/>
            <person name="Dreschsel M."/>
            <person name="Freitas F."/>
            <person name="Vidal M."/>
            <person name="Guedes H."/>
            <person name="Rodrigues E."/>
            <person name="Meneses C."/>
            <person name="Brioso P."/>
            <person name="Pozzer L."/>
            <person name="Figueiredo D."/>
            <person name="Montano H."/>
            <person name="Junior J."/>
            <person name="Filho G."/>
            <person name="Flores V."/>
            <person name="Ferreira B."/>
            <person name="Branco A."/>
            <person name="Gonzalez P."/>
            <person name="Guillobel H."/>
            <person name="Lemos M."/>
            <person name="Seibel L."/>
            <person name="Macedo J."/>
            <person name="Alves-Ferreira M."/>
            <person name="Sachetto-Martins G."/>
            <person name="Coelho A."/>
            <person name="Santos E."/>
            <person name="Amaral G."/>
            <person name="Neves A."/>
            <person name="Pacheco A.B."/>
            <person name="Carvalho D."/>
            <person name="Lery L."/>
            <person name="Bisch P."/>
            <person name="Rossle S.C."/>
            <person name="Urmenyi T."/>
            <person name="Kruger W.V."/>
            <person name="Martins O."/>
            <person name="Baldani J.I."/>
            <person name="Ferreira P.C."/>
        </authorList>
    </citation>
    <scope>NUCLEOTIDE SEQUENCE [LARGE SCALE GENOMIC DNA]</scope>
    <source>
        <strain evidence="2">ATCC 49037 / DSM 5601 / CCUG 37298 / CIP 103539 / LMG 7603 / PAl5</strain>
        <plasmid evidence="2">pGDIPal5I</plasmid>
    </source>
</reference>
<dbReference type="Proteomes" id="UP000001176">
    <property type="component" value="Plasmid pGDIPal5I"/>
</dbReference>
<protein>
    <recommendedName>
        <fullName evidence="3">DUF945 domain-containing protein</fullName>
    </recommendedName>
</protein>
<geneLocation type="plasmid" evidence="1 2">
    <name>pGDIPal5I</name>
</geneLocation>
<evidence type="ECO:0008006" key="3">
    <source>
        <dbReference type="Google" id="ProtNLM"/>
    </source>
</evidence>
<keyword evidence="2" id="KW-1185">Reference proteome</keyword>
<dbReference type="OrthoDB" id="197873at2"/>
<name>A9HST1_GLUDA</name>
<accession>A9HST1</accession>
<proteinExistence type="predicted"/>
<evidence type="ECO:0000313" key="2">
    <source>
        <dbReference type="Proteomes" id="UP000001176"/>
    </source>
</evidence>
<keyword evidence="1" id="KW-0614">Plasmid</keyword>